<sequence length="69" mass="8031">RKEILAVQFENYNIVLQNWEGNITSACGNDEKFFFLLWNQVLDRTCDTMSRSSISKSTKGMSQTIHTRK</sequence>
<feature type="non-terminal residue" evidence="1">
    <location>
        <position position="1"/>
    </location>
</feature>
<name>A0A0S3RG11_PHAAN</name>
<keyword evidence="2" id="KW-1185">Reference proteome</keyword>
<evidence type="ECO:0000313" key="1">
    <source>
        <dbReference type="EMBL" id="BAT79366.1"/>
    </source>
</evidence>
<organism evidence="1 2">
    <name type="scientific">Vigna angularis var. angularis</name>
    <dbReference type="NCBI Taxonomy" id="157739"/>
    <lineage>
        <taxon>Eukaryota</taxon>
        <taxon>Viridiplantae</taxon>
        <taxon>Streptophyta</taxon>
        <taxon>Embryophyta</taxon>
        <taxon>Tracheophyta</taxon>
        <taxon>Spermatophyta</taxon>
        <taxon>Magnoliopsida</taxon>
        <taxon>eudicotyledons</taxon>
        <taxon>Gunneridae</taxon>
        <taxon>Pentapetalae</taxon>
        <taxon>rosids</taxon>
        <taxon>fabids</taxon>
        <taxon>Fabales</taxon>
        <taxon>Fabaceae</taxon>
        <taxon>Papilionoideae</taxon>
        <taxon>50 kb inversion clade</taxon>
        <taxon>NPAAA clade</taxon>
        <taxon>indigoferoid/millettioid clade</taxon>
        <taxon>Phaseoleae</taxon>
        <taxon>Vigna</taxon>
    </lineage>
</organism>
<evidence type="ECO:0000313" key="2">
    <source>
        <dbReference type="Proteomes" id="UP000291084"/>
    </source>
</evidence>
<dbReference type="EMBL" id="AP015035">
    <property type="protein sequence ID" value="BAT79366.1"/>
    <property type="molecule type" value="Genomic_DNA"/>
</dbReference>
<dbReference type="AlphaFoldDB" id="A0A0S3RG11"/>
<accession>A0A0S3RG11</accession>
<gene>
    <name evidence="1" type="primary">Vigan.02G224200</name>
    <name evidence="1" type="ORF">VIGAN_02224200</name>
</gene>
<proteinExistence type="predicted"/>
<protein>
    <submittedName>
        <fullName evidence="1">Uncharacterized protein</fullName>
    </submittedName>
</protein>
<dbReference type="Proteomes" id="UP000291084">
    <property type="component" value="Chromosome 2"/>
</dbReference>
<reference evidence="1 2" key="1">
    <citation type="journal article" date="2015" name="Sci. Rep.">
        <title>The power of single molecule real-time sequencing technology in the de novo assembly of a eukaryotic genome.</title>
        <authorList>
            <person name="Sakai H."/>
            <person name="Naito K."/>
            <person name="Ogiso-Tanaka E."/>
            <person name="Takahashi Y."/>
            <person name="Iseki K."/>
            <person name="Muto C."/>
            <person name="Satou K."/>
            <person name="Teruya K."/>
            <person name="Shiroma A."/>
            <person name="Shimoji M."/>
            <person name="Hirano T."/>
            <person name="Itoh T."/>
            <person name="Kaga A."/>
            <person name="Tomooka N."/>
        </authorList>
    </citation>
    <scope>NUCLEOTIDE SEQUENCE [LARGE SCALE GENOMIC DNA]</scope>
    <source>
        <strain evidence="2">cv. Shumari</strain>
    </source>
</reference>